<organism evidence="1 2">
    <name type="scientific">Cichorium intybus</name>
    <name type="common">Chicory</name>
    <dbReference type="NCBI Taxonomy" id="13427"/>
    <lineage>
        <taxon>Eukaryota</taxon>
        <taxon>Viridiplantae</taxon>
        <taxon>Streptophyta</taxon>
        <taxon>Embryophyta</taxon>
        <taxon>Tracheophyta</taxon>
        <taxon>Spermatophyta</taxon>
        <taxon>Magnoliopsida</taxon>
        <taxon>eudicotyledons</taxon>
        <taxon>Gunneridae</taxon>
        <taxon>Pentapetalae</taxon>
        <taxon>asterids</taxon>
        <taxon>campanulids</taxon>
        <taxon>Asterales</taxon>
        <taxon>Asteraceae</taxon>
        <taxon>Cichorioideae</taxon>
        <taxon>Cichorieae</taxon>
        <taxon>Cichoriinae</taxon>
        <taxon>Cichorium</taxon>
    </lineage>
</organism>
<gene>
    <name evidence="1" type="ORF">L2E82_20598</name>
</gene>
<protein>
    <submittedName>
        <fullName evidence="1">Uncharacterized protein</fullName>
    </submittedName>
</protein>
<dbReference type="Proteomes" id="UP001055811">
    <property type="component" value="Linkage Group LG04"/>
</dbReference>
<dbReference type="EMBL" id="CM042012">
    <property type="protein sequence ID" value="KAI3749975.1"/>
    <property type="molecule type" value="Genomic_DNA"/>
</dbReference>
<reference evidence="2" key="1">
    <citation type="journal article" date="2022" name="Mol. Ecol. Resour.">
        <title>The genomes of chicory, endive, great burdock and yacon provide insights into Asteraceae palaeo-polyploidization history and plant inulin production.</title>
        <authorList>
            <person name="Fan W."/>
            <person name="Wang S."/>
            <person name="Wang H."/>
            <person name="Wang A."/>
            <person name="Jiang F."/>
            <person name="Liu H."/>
            <person name="Zhao H."/>
            <person name="Xu D."/>
            <person name="Zhang Y."/>
        </authorList>
    </citation>
    <scope>NUCLEOTIDE SEQUENCE [LARGE SCALE GENOMIC DNA]</scope>
    <source>
        <strain evidence="2">cv. Punajuju</strain>
    </source>
</reference>
<evidence type="ECO:0000313" key="1">
    <source>
        <dbReference type="EMBL" id="KAI3749975.1"/>
    </source>
</evidence>
<keyword evidence="2" id="KW-1185">Reference proteome</keyword>
<accession>A0ACB9DU48</accession>
<proteinExistence type="predicted"/>
<sequence>MTKTRKRGIERFRCEDTRERERERHEIEIEISMGCDFYQIEKEFVRDRLDQTEAATATPDCWKENKTAATTAGDAAGASDSGCETEKTRESRVRFRETNQTRDRGGHASPLRLGFRQWRLRYHAMVMAISGSSSMVDGGQEDHH</sequence>
<reference evidence="1 2" key="2">
    <citation type="journal article" date="2022" name="Mol. Ecol. Resour.">
        <title>The genomes of chicory, endive, great burdock and yacon provide insights into Asteraceae paleo-polyploidization history and plant inulin production.</title>
        <authorList>
            <person name="Fan W."/>
            <person name="Wang S."/>
            <person name="Wang H."/>
            <person name="Wang A."/>
            <person name="Jiang F."/>
            <person name="Liu H."/>
            <person name="Zhao H."/>
            <person name="Xu D."/>
            <person name="Zhang Y."/>
        </authorList>
    </citation>
    <scope>NUCLEOTIDE SEQUENCE [LARGE SCALE GENOMIC DNA]</scope>
    <source>
        <strain evidence="2">cv. Punajuju</strain>
        <tissue evidence="1">Leaves</tissue>
    </source>
</reference>
<name>A0ACB9DU48_CICIN</name>
<evidence type="ECO:0000313" key="2">
    <source>
        <dbReference type="Proteomes" id="UP001055811"/>
    </source>
</evidence>
<comment type="caution">
    <text evidence="1">The sequence shown here is derived from an EMBL/GenBank/DDBJ whole genome shotgun (WGS) entry which is preliminary data.</text>
</comment>